<dbReference type="AlphaFoldDB" id="A0A5M6INP8"/>
<proteinExistence type="predicted"/>
<evidence type="ECO:0008006" key="3">
    <source>
        <dbReference type="Google" id="ProtNLM"/>
    </source>
</evidence>
<protein>
    <recommendedName>
        <fullName evidence="3">Helix-turn-helix domain-containing protein</fullName>
    </recommendedName>
</protein>
<keyword evidence="2" id="KW-1185">Reference proteome</keyword>
<evidence type="ECO:0000313" key="1">
    <source>
        <dbReference type="EMBL" id="KAA5609607.1"/>
    </source>
</evidence>
<evidence type="ECO:0000313" key="2">
    <source>
        <dbReference type="Proteomes" id="UP000325255"/>
    </source>
</evidence>
<dbReference type="Proteomes" id="UP000325255">
    <property type="component" value="Unassembled WGS sequence"/>
</dbReference>
<name>A0A5M6INP8_9PROT</name>
<organism evidence="1 2">
    <name type="scientific">Rhodovastum atsumiense</name>
    <dbReference type="NCBI Taxonomy" id="504468"/>
    <lineage>
        <taxon>Bacteria</taxon>
        <taxon>Pseudomonadati</taxon>
        <taxon>Pseudomonadota</taxon>
        <taxon>Alphaproteobacteria</taxon>
        <taxon>Acetobacterales</taxon>
        <taxon>Acetobacteraceae</taxon>
        <taxon>Rhodovastum</taxon>
    </lineage>
</organism>
<gene>
    <name evidence="1" type="ORF">F1189_23570</name>
</gene>
<dbReference type="OrthoDB" id="7269397at2"/>
<dbReference type="RefSeq" id="WP_150043440.1">
    <property type="nucleotide sequence ID" value="NZ_OW485607.1"/>
</dbReference>
<dbReference type="EMBL" id="VWPK01000047">
    <property type="protein sequence ID" value="KAA5609607.1"/>
    <property type="molecule type" value="Genomic_DNA"/>
</dbReference>
<reference evidence="1 2" key="1">
    <citation type="submission" date="2019-09" db="EMBL/GenBank/DDBJ databases">
        <title>Genome sequence of Rhodovastum atsumiense, a diverse member of the Acetobacteraceae family of non-sulfur purple photosynthetic bacteria.</title>
        <authorList>
            <person name="Meyer T."/>
            <person name="Kyndt J."/>
        </authorList>
    </citation>
    <scope>NUCLEOTIDE SEQUENCE [LARGE SCALE GENOMIC DNA]</scope>
    <source>
        <strain evidence="1 2">DSM 21279</strain>
    </source>
</reference>
<sequence length="234" mass="25312">MLAISSLAPLFPGFTAPKTYAAYPVWADSTTKTVKFVALSKKAAVRLYHRARDFDRRTHEPGKHGGVVGRTALAVLHALLFDFLNYRTGRLDPSWQALAFKAGVAYSSVGRALKRLKALGMLFWLRRCTETHDADGRFLLKQDTNAYAVLPESQWLGYVAPPAPPPPAPGTWGDHPPLPDALTAAMAEQRHGGTLESVVRALESEPDNGVAAILARLGRAVQKAESGKSSGLSQ</sequence>
<accession>A0A5M6INP8</accession>
<comment type="caution">
    <text evidence="1">The sequence shown here is derived from an EMBL/GenBank/DDBJ whole genome shotgun (WGS) entry which is preliminary data.</text>
</comment>